<reference evidence="1" key="1">
    <citation type="journal article" date="2021" name="Proc. Natl. Acad. Sci. U.S.A.">
        <title>A Catalog of Tens of Thousands of Viruses from Human Metagenomes Reveals Hidden Associations with Chronic Diseases.</title>
        <authorList>
            <person name="Tisza M.J."/>
            <person name="Buck C.B."/>
        </authorList>
    </citation>
    <scope>NUCLEOTIDE SEQUENCE</scope>
    <source>
        <strain evidence="1">CtmpG14</strain>
    </source>
</reference>
<organism evidence="1">
    <name type="scientific">Siphoviridae sp. ctmpG14</name>
    <dbReference type="NCBI Taxonomy" id="2825654"/>
    <lineage>
        <taxon>Viruses</taxon>
        <taxon>Duplodnaviria</taxon>
        <taxon>Heunggongvirae</taxon>
        <taxon>Uroviricota</taxon>
        <taxon>Caudoviricetes</taxon>
    </lineage>
</organism>
<dbReference type="EMBL" id="BK015384">
    <property type="protein sequence ID" value="DAE04158.1"/>
    <property type="molecule type" value="Genomic_DNA"/>
</dbReference>
<name>A0A8S5PAR0_9CAUD</name>
<evidence type="ECO:0000313" key="1">
    <source>
        <dbReference type="EMBL" id="DAE04158.1"/>
    </source>
</evidence>
<sequence length="73" mass="8658">MNEELKKKQIDAIKKIRERFADDAWFLLGDWIDALDDVPSEDGLPDEPVMKERARIFRAQELVGFEEDYEENE</sequence>
<proteinExistence type="predicted"/>
<protein>
    <submittedName>
        <fullName evidence="1">Uncharacterized protein</fullName>
    </submittedName>
</protein>
<accession>A0A8S5PAR0</accession>